<dbReference type="InterPro" id="IPR056255">
    <property type="entry name" value="CILP-1/2_dom"/>
</dbReference>
<comment type="caution">
    <text evidence="6">The sequence shown here is derived from an EMBL/GenBank/DDBJ whole genome shotgun (WGS) entry which is preliminary data.</text>
</comment>
<evidence type="ECO:0000256" key="2">
    <source>
        <dbReference type="ARBA" id="ARBA00022737"/>
    </source>
</evidence>
<dbReference type="InterPro" id="IPR003598">
    <property type="entry name" value="Ig_sub2"/>
</dbReference>
<dbReference type="InterPro" id="IPR056256">
    <property type="entry name" value="CILP-1/2_b-sand_dom2"/>
</dbReference>
<keyword evidence="1" id="KW-0880">Kelch repeat</keyword>
<keyword evidence="7" id="KW-1185">Reference proteome</keyword>
<dbReference type="InterPro" id="IPR011333">
    <property type="entry name" value="SKP1/BTB/POZ_sf"/>
</dbReference>
<dbReference type="SMART" id="SM00612">
    <property type="entry name" value="Kelch"/>
    <property type="match status" value="4"/>
</dbReference>
<dbReference type="Pfam" id="PF23591">
    <property type="entry name" value="CILP"/>
    <property type="match status" value="1"/>
</dbReference>
<dbReference type="Proteomes" id="UP000225706">
    <property type="component" value="Unassembled WGS sequence"/>
</dbReference>
<dbReference type="FunFam" id="1.25.40.420:FF:000001">
    <property type="entry name" value="Kelch-like family member 12"/>
    <property type="match status" value="1"/>
</dbReference>
<evidence type="ECO:0000256" key="1">
    <source>
        <dbReference type="ARBA" id="ARBA00022441"/>
    </source>
</evidence>
<dbReference type="InterPro" id="IPR036058">
    <property type="entry name" value="Kazal_dom_sf"/>
</dbReference>
<dbReference type="SUPFAM" id="SSF49464">
    <property type="entry name" value="Carboxypeptidase regulatory domain-like"/>
    <property type="match status" value="1"/>
</dbReference>
<protein>
    <submittedName>
        <fullName evidence="6">Kelch-like protein 12</fullName>
    </submittedName>
</protein>
<dbReference type="PROSITE" id="PS50097">
    <property type="entry name" value="BTB"/>
    <property type="match status" value="1"/>
</dbReference>
<dbReference type="InterPro" id="IPR015915">
    <property type="entry name" value="Kelch-typ_b-propeller"/>
</dbReference>
<dbReference type="PANTHER" id="PTHR45632">
    <property type="entry name" value="LD33804P"/>
    <property type="match status" value="1"/>
</dbReference>
<dbReference type="Pfam" id="PF24681">
    <property type="entry name" value="Kelch_KLHDC2_KLHL20_DRC7"/>
    <property type="match status" value="1"/>
</dbReference>
<dbReference type="InterPro" id="IPR000210">
    <property type="entry name" value="BTB/POZ_dom"/>
</dbReference>
<keyword evidence="2" id="KW-0677">Repeat</keyword>
<dbReference type="SMART" id="SM00875">
    <property type="entry name" value="BACK"/>
    <property type="match status" value="1"/>
</dbReference>
<dbReference type="InterPro" id="IPR006652">
    <property type="entry name" value="Kelch_1"/>
</dbReference>
<gene>
    <name evidence="6" type="primary">klhl12</name>
    <name evidence="6" type="ORF">AWC38_SpisGene7235</name>
</gene>
<dbReference type="SUPFAM" id="SSF117281">
    <property type="entry name" value="Kelch motif"/>
    <property type="match status" value="1"/>
</dbReference>
<dbReference type="SMART" id="SM00408">
    <property type="entry name" value="IGc2"/>
    <property type="match status" value="1"/>
</dbReference>
<dbReference type="InterPro" id="IPR002350">
    <property type="entry name" value="Kazal_dom"/>
</dbReference>
<name>A0A2B4SDU6_STYPI</name>
<evidence type="ECO:0000313" key="6">
    <source>
        <dbReference type="EMBL" id="PFX28051.1"/>
    </source>
</evidence>
<dbReference type="SMART" id="SM00225">
    <property type="entry name" value="BTB"/>
    <property type="match status" value="1"/>
</dbReference>
<reference evidence="7" key="1">
    <citation type="journal article" date="2017" name="bioRxiv">
        <title>Comparative analysis of the genomes of Stylophora pistillata and Acropora digitifera provides evidence for extensive differences between species of corals.</title>
        <authorList>
            <person name="Voolstra C.R."/>
            <person name="Li Y."/>
            <person name="Liew Y.J."/>
            <person name="Baumgarten S."/>
            <person name="Zoccola D."/>
            <person name="Flot J.-F."/>
            <person name="Tambutte S."/>
            <person name="Allemand D."/>
            <person name="Aranda M."/>
        </authorList>
    </citation>
    <scope>NUCLEOTIDE SEQUENCE [LARGE SCALE GENOMIC DNA]</scope>
</reference>
<dbReference type="Gene3D" id="1.25.40.420">
    <property type="match status" value="1"/>
</dbReference>
<dbReference type="SUPFAM" id="SSF100895">
    <property type="entry name" value="Kazal-type serine protease inhibitors"/>
    <property type="match status" value="1"/>
</dbReference>
<proteinExistence type="predicted"/>
<dbReference type="Pfam" id="PF00651">
    <property type="entry name" value="BTB"/>
    <property type="match status" value="1"/>
</dbReference>
<dbReference type="Gene3D" id="2.60.40.10">
    <property type="entry name" value="Immunoglobulins"/>
    <property type="match status" value="1"/>
</dbReference>
<dbReference type="SMART" id="SM00280">
    <property type="entry name" value="KAZAL"/>
    <property type="match status" value="1"/>
</dbReference>
<dbReference type="Pfam" id="PF07707">
    <property type="entry name" value="BACK"/>
    <property type="match status" value="1"/>
</dbReference>
<accession>A0A2B4SDU6</accession>
<dbReference type="Gene3D" id="2.120.10.80">
    <property type="entry name" value="Kelch-type beta propeller"/>
    <property type="match status" value="1"/>
</dbReference>
<dbReference type="GO" id="GO:0005737">
    <property type="term" value="C:cytoplasm"/>
    <property type="evidence" value="ECO:0007669"/>
    <property type="project" value="UniProtKB-ARBA"/>
</dbReference>
<feature type="domain" description="BTB" evidence="3">
    <location>
        <begin position="28"/>
        <end position="97"/>
    </location>
</feature>
<dbReference type="PANTHER" id="PTHR45632:SF17">
    <property type="entry name" value="KELCH-LIKE PROTEIN 31"/>
    <property type="match status" value="1"/>
</dbReference>
<dbReference type="InterPro" id="IPR036179">
    <property type="entry name" value="Ig-like_dom_sf"/>
</dbReference>
<dbReference type="EMBL" id="LSMT01000090">
    <property type="protein sequence ID" value="PFX28051.1"/>
    <property type="molecule type" value="Genomic_DNA"/>
</dbReference>
<sequence>MTKATDKLQYCVDLVAKLDDFRQQKVLCDITLVTAERTFLAHRNVLAAGCPYFYKLFTSDMKEKGTDYVDLSQMKVTANALEPLLTYFYAGTIEVTQSNAEELFITADYLLIPEVKLGASARLVANVNVSNCLYYFDLAERYNCTKLSQACRVFIDKHFQEVTQSQDFLKLDIEQITHMISSDDICVENEEAVYESLITWISYHQSEREVYFPKLLTCIRFGSMSHEYLQSQVVTNSLVQGDSSCVKLVENAMKRNHSSGCVSLQNPRKCLQPEIDVVVAISGLIRSSDTQSTSVRCYVPEEDNWFEMKHFPNQINWHGFAEYKSELYTVGGERNGIVSKALEKFDLKTNRWETMSSMLKEVLFPAVAFLGNCLYVIGASRGHRGTLQIYIPSMNIWTLGTDLNVPREVTCAIGDGQFLYAIGGMRAGNGEYLNSAEKYDPELDIWTDISPMTHPRGGTCAVSYKSSIFVMGGECTVRVALSTCEVYSTTSDQWQSIAPMHVPRYFAGAAIVGKKIYVFGGVGGSNVDLEKRKMIDRRAVLSRLVALVALAVLSASESKGDGSTNASTCAQTVCNKGMMCVESKVGEVITPECTCPINCSSVHRPVCSVYHVEFPNICELHKFACANEMYIKVKHQGNCTEQEALSVCPKSQIINFQDKWLQRLFVTYQGSRAFSVVQRLLLAKEDSGVGSPGLTAQSRVEVVGKDERGLVSYQVQDRYCDASCALGNIIKLENVSIESVQACGVGHPGLTAQSHVEVVSKAEQGLVFHPVLGRDYKESCVLETIMKQETVQMKCVQGTGVGHLGLTVQSHVEAVSRDELGLAFYPVQDRDYNESGVLETIIKQETVPMEYVQESGVGHPGLIAQSHVEAADKDELGLAFYPVQDKDYNESVVLEAIIKQEIVPMENVQTGWCPSILMVNGAAGPHGLTARVLVERVDKVELVFVLTKPMESFSRTAGVPANLGRKTHARTGSVQVPLIKKKVNAKILNISDQRKRKCPVDREGTLKGRVLTKRDAPLAGANVSLAESPYKILGRTQENGFFEVSAFCFDKVKVILIIKHGYVPQTFRITDPKSTIKIKMENAVHPTVTAHPEDRRRFLGQDVAFCCRVEGNPPPVIEWFRNENILDSDEFNNKETLLLRKVGKQMAGNFRCRAVNQFGAEFSESATLTVFDTDMNTCNSTPSDYYINLPDGCTDLNGKSKVNLGKCNNSPCIRVDVPPKQSCEEEEHCCQAGDVTETTVRCGQGEFTVHSVVSCRCDICKEGDTIVKGVVVGGPDETPVEYCDVLVNDTVVTFSDFDGTFQLTVTKAAKRLVVTFRDYTEEYEERTVMLPFQKGTTTFHKIHLRPEAKPIEFDPEQEKVVPLVGDAAAEVVIPANSLIDKDGNPQKGKAKVKVQFSDPRSERDILESQGDFTTVDEDGEEQLLRTYGLFKIKVQDENNNNLGLTKDLHINIDIEQITGETFNESTPLPHLWWLDQKTGRWLDAGQLERNSESAKRRKRNLWSRAFSGVITPENVQYAYNVDKTYESCFAKVRAARHDGTGVPSAKVTIIFVNPRGEAIQGYVMETTGSNGYRCISTQCNSDGYMEVEEDGVPLLPVAREVAALPPEAGASIVDNRRIKFTPGARPLNGPVYQKAQASSCWSSGQSYFSFQSQSNRQVFNQRYIPQPPFQQRFRRASNRRRCYLKILTSGTTSTLVTAESYSEDEQTLYGKATKQTERVNSNLYAACIEHRCPERDATLIRFTVLTGECRRSRVQDVLDENRNSGLAPNVAKALTPTDDELSGSSLGMFTCPRCNTASLISDFETNCLKKRIVDRSRIKFFAVKFTCN</sequence>
<evidence type="ECO:0000259" key="5">
    <source>
        <dbReference type="PROSITE" id="PS51465"/>
    </source>
</evidence>
<dbReference type="Pfam" id="PF13927">
    <property type="entry name" value="Ig_3"/>
    <property type="match status" value="1"/>
</dbReference>
<dbReference type="SMART" id="SM00409">
    <property type="entry name" value="IG"/>
    <property type="match status" value="1"/>
</dbReference>
<evidence type="ECO:0000259" key="4">
    <source>
        <dbReference type="PROSITE" id="PS50835"/>
    </source>
</evidence>
<dbReference type="InterPro" id="IPR008969">
    <property type="entry name" value="CarboxyPept-like_regulatory"/>
</dbReference>
<dbReference type="PROSITE" id="PS51465">
    <property type="entry name" value="KAZAL_2"/>
    <property type="match status" value="1"/>
</dbReference>
<evidence type="ECO:0000313" key="7">
    <source>
        <dbReference type="Proteomes" id="UP000225706"/>
    </source>
</evidence>
<feature type="domain" description="Ig-like" evidence="4">
    <location>
        <begin position="1086"/>
        <end position="1169"/>
    </location>
</feature>
<dbReference type="InterPro" id="IPR003599">
    <property type="entry name" value="Ig_sub"/>
</dbReference>
<dbReference type="CDD" id="cd18186">
    <property type="entry name" value="BTB_POZ_ZBTB_KLHL-like"/>
    <property type="match status" value="1"/>
</dbReference>
<feature type="domain" description="Kazal-like" evidence="5">
    <location>
        <begin position="587"/>
        <end position="641"/>
    </location>
</feature>
<dbReference type="SUPFAM" id="SSF54695">
    <property type="entry name" value="POZ domain"/>
    <property type="match status" value="1"/>
</dbReference>
<dbReference type="InterPro" id="IPR011705">
    <property type="entry name" value="BACK"/>
</dbReference>
<evidence type="ECO:0000259" key="3">
    <source>
        <dbReference type="PROSITE" id="PS50097"/>
    </source>
</evidence>
<dbReference type="PROSITE" id="PS50835">
    <property type="entry name" value="IG_LIKE"/>
    <property type="match status" value="1"/>
</dbReference>
<dbReference type="InterPro" id="IPR013783">
    <property type="entry name" value="Ig-like_fold"/>
</dbReference>
<dbReference type="Pfam" id="PF23708">
    <property type="entry name" value="CILP_5th"/>
    <property type="match status" value="1"/>
</dbReference>
<dbReference type="OrthoDB" id="2359033at2759"/>
<dbReference type="Gene3D" id="3.30.60.30">
    <property type="match status" value="1"/>
</dbReference>
<dbReference type="SUPFAM" id="SSF48726">
    <property type="entry name" value="Immunoglobulin"/>
    <property type="match status" value="1"/>
</dbReference>
<organism evidence="6 7">
    <name type="scientific">Stylophora pistillata</name>
    <name type="common">Smooth cauliflower coral</name>
    <dbReference type="NCBI Taxonomy" id="50429"/>
    <lineage>
        <taxon>Eukaryota</taxon>
        <taxon>Metazoa</taxon>
        <taxon>Cnidaria</taxon>
        <taxon>Anthozoa</taxon>
        <taxon>Hexacorallia</taxon>
        <taxon>Scleractinia</taxon>
        <taxon>Astrocoeniina</taxon>
        <taxon>Pocilloporidae</taxon>
        <taxon>Stylophora</taxon>
    </lineage>
</organism>
<dbReference type="Gene3D" id="3.30.710.10">
    <property type="entry name" value="Potassium Channel Kv1.1, Chain A"/>
    <property type="match status" value="1"/>
</dbReference>
<dbReference type="CDD" id="cd00104">
    <property type="entry name" value="KAZAL_FS"/>
    <property type="match status" value="1"/>
</dbReference>
<dbReference type="InterPro" id="IPR007110">
    <property type="entry name" value="Ig-like_dom"/>
</dbReference>